<evidence type="ECO:0000313" key="1">
    <source>
        <dbReference type="EMBL" id="CAH2277006.1"/>
    </source>
</evidence>
<reference evidence="1" key="1">
    <citation type="submission" date="2022-03" db="EMBL/GenBank/DDBJ databases">
        <authorList>
            <person name="Alioto T."/>
            <person name="Alioto T."/>
            <person name="Gomez Garrido J."/>
        </authorList>
    </citation>
    <scope>NUCLEOTIDE SEQUENCE</scope>
</reference>
<evidence type="ECO:0000313" key="2">
    <source>
        <dbReference type="Proteomes" id="UP001295444"/>
    </source>
</evidence>
<dbReference type="Proteomes" id="UP001295444">
    <property type="component" value="Chromosome 03"/>
</dbReference>
<proteinExistence type="predicted"/>
<keyword evidence="2" id="KW-1185">Reference proteome</keyword>
<protein>
    <submittedName>
        <fullName evidence="1">Uncharacterized protein</fullName>
    </submittedName>
</protein>
<accession>A0AAD1RRZ8</accession>
<dbReference type="AlphaFoldDB" id="A0AAD1RRZ8"/>
<feature type="non-terminal residue" evidence="1">
    <location>
        <position position="1"/>
    </location>
</feature>
<gene>
    <name evidence="1" type="ORF">PECUL_23A002940</name>
</gene>
<name>A0AAD1RRZ8_PELCU</name>
<organism evidence="1 2">
    <name type="scientific">Pelobates cultripes</name>
    <name type="common">Western spadefoot toad</name>
    <dbReference type="NCBI Taxonomy" id="61616"/>
    <lineage>
        <taxon>Eukaryota</taxon>
        <taxon>Metazoa</taxon>
        <taxon>Chordata</taxon>
        <taxon>Craniata</taxon>
        <taxon>Vertebrata</taxon>
        <taxon>Euteleostomi</taxon>
        <taxon>Amphibia</taxon>
        <taxon>Batrachia</taxon>
        <taxon>Anura</taxon>
        <taxon>Pelobatoidea</taxon>
        <taxon>Pelobatidae</taxon>
        <taxon>Pelobates</taxon>
    </lineage>
</organism>
<dbReference type="EMBL" id="OW240914">
    <property type="protein sequence ID" value="CAH2277006.1"/>
    <property type="molecule type" value="Genomic_DNA"/>
</dbReference>
<sequence length="85" mass="10024">DNAIFDLHFENDIYTLEAYSTASKYAFLRCIREMSEEYLQRDLQWQNFDHDFVGNSNSFLVIDDIMLSLRLCIEAISFGCLFSCF</sequence>